<dbReference type="EMBL" id="LSMT01000325">
    <property type="protein sequence ID" value="PFX20238.1"/>
    <property type="molecule type" value="Genomic_DNA"/>
</dbReference>
<dbReference type="GO" id="GO:0016020">
    <property type="term" value="C:membrane"/>
    <property type="evidence" value="ECO:0007669"/>
    <property type="project" value="UniProtKB-SubCell"/>
</dbReference>
<proteinExistence type="inferred from homology"/>
<accession>A0A2B4RV91</accession>
<keyword evidence="12" id="KW-1185">Reference proteome</keyword>
<dbReference type="InterPro" id="IPR040676">
    <property type="entry name" value="DUF5641"/>
</dbReference>
<evidence type="ECO:0000256" key="7">
    <source>
        <dbReference type="SAM" id="MobiDB-lite"/>
    </source>
</evidence>
<dbReference type="Proteomes" id="UP000225706">
    <property type="component" value="Unassembled WGS sequence"/>
</dbReference>
<feature type="domain" description="DUF5641" evidence="10">
    <location>
        <begin position="426"/>
        <end position="520"/>
    </location>
</feature>
<evidence type="ECO:0000256" key="8">
    <source>
        <dbReference type="SAM" id="Phobius"/>
    </source>
</evidence>
<evidence type="ECO:0000256" key="2">
    <source>
        <dbReference type="ARBA" id="ARBA00006058"/>
    </source>
</evidence>
<feature type="chain" id="PRO_5012451128" evidence="9">
    <location>
        <begin position="28"/>
        <end position="1094"/>
    </location>
</feature>
<dbReference type="PANTHER" id="PTHR22730:SF1">
    <property type="entry name" value="PROMININ-LIKE PROTEIN"/>
    <property type="match status" value="1"/>
</dbReference>
<evidence type="ECO:0000256" key="1">
    <source>
        <dbReference type="ARBA" id="ARBA00004141"/>
    </source>
</evidence>
<evidence type="ECO:0000256" key="9">
    <source>
        <dbReference type="SAM" id="SignalP"/>
    </source>
</evidence>
<dbReference type="Pfam" id="PF18701">
    <property type="entry name" value="DUF5641"/>
    <property type="match status" value="1"/>
</dbReference>
<feature type="region of interest" description="Disordered" evidence="7">
    <location>
        <begin position="1071"/>
        <end position="1094"/>
    </location>
</feature>
<dbReference type="InterPro" id="IPR008795">
    <property type="entry name" value="Prominin"/>
</dbReference>
<dbReference type="OrthoDB" id="5967017at2759"/>
<gene>
    <name evidence="11" type="primary">PROM2</name>
    <name evidence="11" type="ORF">AWC38_SpisGene15313</name>
</gene>
<evidence type="ECO:0000256" key="5">
    <source>
        <dbReference type="ARBA" id="ARBA00023136"/>
    </source>
</evidence>
<comment type="subcellular location">
    <subcellularLocation>
        <location evidence="1">Membrane</location>
        <topology evidence="1">Multi-pass membrane protein</topology>
    </subcellularLocation>
</comment>
<evidence type="ECO:0000313" key="12">
    <source>
        <dbReference type="Proteomes" id="UP000225706"/>
    </source>
</evidence>
<feature type="transmembrane region" description="Helical" evidence="8">
    <location>
        <begin position="159"/>
        <end position="181"/>
    </location>
</feature>
<feature type="signal peptide" evidence="9">
    <location>
        <begin position="1"/>
        <end position="27"/>
    </location>
</feature>
<keyword evidence="6" id="KW-0325">Glycoprotein</keyword>
<feature type="transmembrane region" description="Helical" evidence="8">
    <location>
        <begin position="1008"/>
        <end position="1028"/>
    </location>
</feature>
<dbReference type="Pfam" id="PF05478">
    <property type="entry name" value="Prominin"/>
    <property type="match status" value="2"/>
</dbReference>
<keyword evidence="3 8" id="KW-0812">Transmembrane</keyword>
<comment type="caution">
    <text evidence="11">The sequence shown here is derived from an EMBL/GenBank/DDBJ whole genome shotgun (WGS) entry which is preliminary data.</text>
</comment>
<feature type="transmembrane region" description="Helical" evidence="8">
    <location>
        <begin position="112"/>
        <end position="134"/>
    </location>
</feature>
<feature type="transmembrane region" description="Helical" evidence="8">
    <location>
        <begin position="698"/>
        <end position="723"/>
    </location>
</feature>
<dbReference type="PANTHER" id="PTHR22730">
    <property type="entry name" value="PROMININ PROM PROTEIN"/>
    <property type="match status" value="1"/>
</dbReference>
<evidence type="ECO:0000259" key="10">
    <source>
        <dbReference type="Pfam" id="PF18701"/>
    </source>
</evidence>
<keyword evidence="5 8" id="KW-0472">Membrane</keyword>
<sequence length="1094" mass="120799">MASFLMEGNVTLLLAILCIVCCTGIEGKGTLQGDHIVFSPLRKGSNYTLGRTKSDWFLSSYDSVAEAVVLSLNSSPPYDAIKDGLRTLQGINKFTAGDIAKKAITENPPLTLLTSVSLISAFVIPLVGITFGCFRCKGQCGGALIEEDLESNPKKRRQMFTAAISICTAMIMIAAFSISLINDRTENAAPALDSLFMASIVDIAIYKENTLNEVSEVTGENMNFTIGLITQELNYLPVNITAPVIKRADDAAKAVLDNVKELGSKLGDLRDSIKDVADIVQNLRMLGQKLRDGLSEVRKNLTDAKSECNNDEPSKTAGACDKIPTEDPLEADADFNKLMTSVTWRPRLIQISLPRAECFGDVLFVLGCCCRKKASEVVSIKTRISETLWEEFEQPVLTPNTLLRGKPTPILEEDLEKIGEDDATKRMRFLQKSKEQLRKRFMKEYVHALDEKQQRSTGDIDKTPNIGAVVLLKGDTKDKALWKLGRVVSKISGKDGIVRGLKLKQGNGYVVERPLQLVCDLEIGGEDPHWKPNPQAEPFVPRVQPNRVPGLTQELSKLEGILARNDFEAQSAQGQIRFMSMTSKVNEKTLAGREEITNFTKELQDFAAKMVNTLGDAGDSLQTEILLPMKTEVHSTFGRGGLFNRYDKYRWITLLSISLAVVFVVLLTFLSLISGALGASPSDTPSTRSNISNCAGNALMCVVGLYFFSSFFLNLILAVTFYIGANATILCKSAADLSLLENTIDDPSTLGYYPISKAVLGNGILDIRLSDILRRCDQKETPWELLKMDSKFKFENMTSYRDKIPPMDEILAGINSSITDLELVSDDTRKAINDTYTSGVQEIEFYKFSMETALPLTKNNLSLTTFANELGTAADGQVNSGIAGKLRSTKDALNNLHDDTVLISQPLVGELAQKTQTLMTKNMKVLNDANQIDLFRERLKTVLESDGLELANEAGKKSLSRTLGWMDEYLKDTIDKLRNDVGDCQPIRNVYDVLVSDACDNAVALVNALWLSLGVITMFSVITIILCVRLAKHLRRAKTGDDDIYSEESTSNYGVPLRLFEKFPKLPKKKFSWKKAKISSPPDSPIPSTSWTNY</sequence>
<evidence type="ECO:0000256" key="4">
    <source>
        <dbReference type="ARBA" id="ARBA00022989"/>
    </source>
</evidence>
<evidence type="ECO:0000256" key="6">
    <source>
        <dbReference type="ARBA" id="ARBA00023180"/>
    </source>
</evidence>
<organism evidence="11 12">
    <name type="scientific">Stylophora pistillata</name>
    <name type="common">Smooth cauliflower coral</name>
    <dbReference type="NCBI Taxonomy" id="50429"/>
    <lineage>
        <taxon>Eukaryota</taxon>
        <taxon>Metazoa</taxon>
        <taxon>Cnidaria</taxon>
        <taxon>Anthozoa</taxon>
        <taxon>Hexacorallia</taxon>
        <taxon>Scleractinia</taxon>
        <taxon>Astrocoeniina</taxon>
        <taxon>Pocilloporidae</taxon>
        <taxon>Stylophora</taxon>
    </lineage>
</organism>
<comment type="similarity">
    <text evidence="2">Belongs to the prominin family.</text>
</comment>
<evidence type="ECO:0000313" key="11">
    <source>
        <dbReference type="EMBL" id="PFX20238.1"/>
    </source>
</evidence>
<protein>
    <submittedName>
        <fullName evidence="11">Prominin-2</fullName>
    </submittedName>
</protein>
<dbReference type="AlphaFoldDB" id="A0A2B4RV91"/>
<keyword evidence="9" id="KW-0732">Signal</keyword>
<evidence type="ECO:0000256" key="3">
    <source>
        <dbReference type="ARBA" id="ARBA00022692"/>
    </source>
</evidence>
<reference evidence="12" key="1">
    <citation type="journal article" date="2017" name="bioRxiv">
        <title>Comparative analysis of the genomes of Stylophora pistillata and Acropora digitifera provides evidence for extensive differences between species of corals.</title>
        <authorList>
            <person name="Voolstra C.R."/>
            <person name="Li Y."/>
            <person name="Liew Y.J."/>
            <person name="Baumgarten S."/>
            <person name="Zoccola D."/>
            <person name="Flot J.-F."/>
            <person name="Tambutte S."/>
            <person name="Allemand D."/>
            <person name="Aranda M."/>
        </authorList>
    </citation>
    <scope>NUCLEOTIDE SEQUENCE [LARGE SCALE GENOMIC DNA]</scope>
</reference>
<feature type="transmembrane region" description="Helical" evidence="8">
    <location>
        <begin position="651"/>
        <end position="677"/>
    </location>
</feature>
<name>A0A2B4RV91_STYPI</name>
<keyword evidence="4 8" id="KW-1133">Transmembrane helix</keyword>